<accession>A0ABU0MF03</accession>
<reference evidence="2 3" key="1">
    <citation type="submission" date="2023-07" db="EMBL/GenBank/DDBJ databases">
        <title>Genomic Encyclopedia of Type Strains, Phase IV (KMG-IV): sequencing the most valuable type-strain genomes for metagenomic binning, comparative biology and taxonomic classification.</title>
        <authorList>
            <person name="Goeker M."/>
        </authorList>
    </citation>
    <scope>NUCLEOTIDE SEQUENCE [LARGE SCALE GENOMIC DNA]</scope>
    <source>
        <strain evidence="2 3">DSM 19922</strain>
    </source>
</reference>
<feature type="region of interest" description="Disordered" evidence="1">
    <location>
        <begin position="1"/>
        <end position="54"/>
    </location>
</feature>
<proteinExistence type="predicted"/>
<dbReference type="Proteomes" id="UP001244552">
    <property type="component" value="Unassembled WGS sequence"/>
</dbReference>
<evidence type="ECO:0000313" key="3">
    <source>
        <dbReference type="Proteomes" id="UP001244552"/>
    </source>
</evidence>
<organism evidence="2 3">
    <name type="scientific">Azospirillum picis</name>
    <dbReference type="NCBI Taxonomy" id="488438"/>
    <lineage>
        <taxon>Bacteria</taxon>
        <taxon>Pseudomonadati</taxon>
        <taxon>Pseudomonadota</taxon>
        <taxon>Alphaproteobacteria</taxon>
        <taxon>Rhodospirillales</taxon>
        <taxon>Azospirillaceae</taxon>
        <taxon>Azospirillum</taxon>
    </lineage>
</organism>
<protein>
    <submittedName>
        <fullName evidence="2">Uncharacterized protein</fullName>
    </submittedName>
</protein>
<name>A0ABU0MF03_9PROT</name>
<dbReference type="RefSeq" id="WP_209979038.1">
    <property type="nucleotide sequence ID" value="NZ_JAGINO010000002.1"/>
</dbReference>
<dbReference type="EMBL" id="JAUSVU010000002">
    <property type="protein sequence ID" value="MDQ0531997.1"/>
    <property type="molecule type" value="Genomic_DNA"/>
</dbReference>
<comment type="caution">
    <text evidence="2">The sequence shown here is derived from an EMBL/GenBank/DDBJ whole genome shotgun (WGS) entry which is preliminary data.</text>
</comment>
<gene>
    <name evidence="2" type="ORF">QO018_000833</name>
</gene>
<evidence type="ECO:0000313" key="2">
    <source>
        <dbReference type="EMBL" id="MDQ0531997.1"/>
    </source>
</evidence>
<feature type="compositionally biased region" description="Pro residues" evidence="1">
    <location>
        <begin position="28"/>
        <end position="51"/>
    </location>
</feature>
<sequence length="449" mass="48651">MAFWPTKYDDSRRRRATPALARKATPPAAEPSAPPKPASPKPSSPKPVPDLRPPRGIEEVRTALRLAQLLRGNLTPMRGDAVIELLEPHRPRLVPKPVNPLAGMGGQPPGRMLDALMRPIGQIVTDVLLPGLRDHLVDRLVAGRTDREDSLPNAVDLAEAMRSLVGRMRGGGKAHLQAVIAAIGTDARATADALTRDRRPIDVGGIDLLARALLRFEVRRMVLEALGGDGALQDVVYQSRRLARYSLRRATEAIDGFAAPQSAGGRGLKALHASLATLAQADGLIVIALRNLDDQEETKEESGPFVEPADRKAMNDWLSAAWRLSDTLFDLVGRAAAGGELDDLLFAALLRQLRSLHHFCADLTHAGRPAAVDTLKRRLTDRCDTLARLTGERLVEALLGKPADPALARRLLARGRLLAQLLYDMGRDEAVEALALRLVLAAEALGEER</sequence>
<evidence type="ECO:0000256" key="1">
    <source>
        <dbReference type="SAM" id="MobiDB-lite"/>
    </source>
</evidence>
<keyword evidence="3" id="KW-1185">Reference proteome</keyword>